<dbReference type="Pfam" id="PF13966">
    <property type="entry name" value="zf-RVT"/>
    <property type="match status" value="1"/>
</dbReference>
<accession>A0A178UR29</accession>
<dbReference type="PANTHER" id="PTHR33116:SF66">
    <property type="entry name" value="REVERSE TRANSCRIPTASE ZINC-BINDING DOMAIN-CONTAINING PROTEIN"/>
    <property type="match status" value="1"/>
</dbReference>
<sequence>MAIPLERKLCKVMNRTRSSHHRRDFLNQVEEELRKKRQHRLETEPDAALWKGKNDCYRKQFSSRETWSQIRLPKAERNGHKVIWFSGATPRYTFISWVMKNRVATGERMVNWKLNVDTSCVFCKHPLETREHLFFQCPFSKEVWEKLVRGILLHKFSDKWLEVMKEITSKYHDNTKRFILKFVFENAIHFIWTERNDRRHGERPSTTEKMVKLIDKNVRNRLSTLRQGKVEKHVEGLQVWFASR</sequence>
<dbReference type="AlphaFoldDB" id="A0A178UR29"/>
<organism evidence="2 3">
    <name type="scientific">Arabidopsis thaliana</name>
    <name type="common">Mouse-ear cress</name>
    <dbReference type="NCBI Taxonomy" id="3702"/>
    <lineage>
        <taxon>Eukaryota</taxon>
        <taxon>Viridiplantae</taxon>
        <taxon>Streptophyta</taxon>
        <taxon>Embryophyta</taxon>
        <taxon>Tracheophyta</taxon>
        <taxon>Spermatophyta</taxon>
        <taxon>Magnoliopsida</taxon>
        <taxon>eudicotyledons</taxon>
        <taxon>Gunneridae</taxon>
        <taxon>Pentapetalae</taxon>
        <taxon>rosids</taxon>
        <taxon>malvids</taxon>
        <taxon>Brassicales</taxon>
        <taxon>Brassicaceae</taxon>
        <taxon>Camelineae</taxon>
        <taxon>Arabidopsis</taxon>
    </lineage>
</organism>
<reference evidence="3" key="1">
    <citation type="journal article" date="2016" name="Proc. Natl. Acad. Sci. U.S.A.">
        <title>Chromosome-level assembly of Arabidopsis thaliana Ler reveals the extent of translocation and inversion polymorphisms.</title>
        <authorList>
            <person name="Zapata L."/>
            <person name="Ding J."/>
            <person name="Willing E.M."/>
            <person name="Hartwig B."/>
            <person name="Bezdan D."/>
            <person name="Jiao W.B."/>
            <person name="Patel V."/>
            <person name="Velikkakam James G."/>
            <person name="Koornneef M."/>
            <person name="Ossowski S."/>
            <person name="Schneeberger K."/>
        </authorList>
    </citation>
    <scope>NUCLEOTIDE SEQUENCE [LARGE SCALE GENOMIC DNA]</scope>
    <source>
        <strain evidence="3">cv. Landsberg erecta</strain>
    </source>
</reference>
<evidence type="ECO:0000313" key="3">
    <source>
        <dbReference type="Proteomes" id="UP000078284"/>
    </source>
</evidence>
<feature type="domain" description="Reverse transcriptase zinc-binding" evidence="1">
    <location>
        <begin position="61"/>
        <end position="144"/>
    </location>
</feature>
<name>A0A178UR29_ARATH</name>
<dbReference type="Proteomes" id="UP000078284">
    <property type="component" value="Chromosome 5"/>
</dbReference>
<dbReference type="PANTHER" id="PTHR33116">
    <property type="entry name" value="REVERSE TRANSCRIPTASE ZINC-BINDING DOMAIN-CONTAINING PROTEIN-RELATED-RELATED"/>
    <property type="match status" value="1"/>
</dbReference>
<dbReference type="ExpressionAtlas" id="A0A178UR29">
    <property type="expression patterns" value="baseline"/>
</dbReference>
<comment type="caution">
    <text evidence="2">The sequence shown here is derived from an EMBL/GenBank/DDBJ whole genome shotgun (WGS) entry which is preliminary data.</text>
</comment>
<dbReference type="EMBL" id="LUHQ01000005">
    <property type="protein sequence ID" value="OAO96125.1"/>
    <property type="molecule type" value="Genomic_DNA"/>
</dbReference>
<evidence type="ECO:0000259" key="1">
    <source>
        <dbReference type="Pfam" id="PF13966"/>
    </source>
</evidence>
<gene>
    <name evidence="2" type="ordered locus">AXX17_At5g39260</name>
</gene>
<evidence type="ECO:0000313" key="2">
    <source>
        <dbReference type="EMBL" id="OAO96125.1"/>
    </source>
</evidence>
<protein>
    <recommendedName>
        <fullName evidence="1">Reverse transcriptase zinc-binding domain-containing protein</fullName>
    </recommendedName>
</protein>
<proteinExistence type="predicted"/>
<dbReference type="InterPro" id="IPR026960">
    <property type="entry name" value="RVT-Znf"/>
</dbReference>